<dbReference type="PANTHER" id="PTHR12732">
    <property type="entry name" value="UNCHARACTERIZED PROTEASOME COMPONENT REGION PCI-CONTAINING"/>
    <property type="match status" value="1"/>
</dbReference>
<dbReference type="GO" id="GO:0003690">
    <property type="term" value="F:double-stranded DNA binding"/>
    <property type="evidence" value="ECO:0007669"/>
    <property type="project" value="InterPro"/>
</dbReference>
<dbReference type="PANTHER" id="PTHR12732:SF0">
    <property type="entry name" value="PCI DOMAIN-CONTAINING PROTEIN 2"/>
    <property type="match status" value="1"/>
</dbReference>
<dbReference type="EMBL" id="HBEW01006823">
    <property type="protein sequence ID" value="CAD8586094.1"/>
    <property type="molecule type" value="Transcribed_RNA"/>
</dbReference>
<protein>
    <recommendedName>
        <fullName evidence="1">PCI domain-containing protein</fullName>
    </recommendedName>
</protein>
<dbReference type="GO" id="GO:0016973">
    <property type="term" value="P:poly(A)+ mRNA export from nucleus"/>
    <property type="evidence" value="ECO:0007669"/>
    <property type="project" value="TreeGrafter"/>
</dbReference>
<dbReference type="InterPro" id="IPR045114">
    <property type="entry name" value="Csn12-like"/>
</dbReference>
<accession>A0A7S0KM99</accession>
<dbReference type="Pfam" id="PF25573">
    <property type="entry name" value="TPR_PSMD3_N"/>
    <property type="match status" value="1"/>
</dbReference>
<evidence type="ECO:0000313" key="2">
    <source>
        <dbReference type="EMBL" id="CAD8586094.1"/>
    </source>
</evidence>
<dbReference type="PROSITE" id="PS50250">
    <property type="entry name" value="PCI"/>
    <property type="match status" value="1"/>
</dbReference>
<dbReference type="InterPro" id="IPR057985">
    <property type="entry name" value="TPR_PSMD3_N"/>
</dbReference>
<dbReference type="GO" id="GO:0003723">
    <property type="term" value="F:RNA binding"/>
    <property type="evidence" value="ECO:0007669"/>
    <property type="project" value="InterPro"/>
</dbReference>
<name>A0A7S0KM99_9CHLO</name>
<dbReference type="Pfam" id="PF01399">
    <property type="entry name" value="PCI"/>
    <property type="match status" value="1"/>
</dbReference>
<dbReference type="InterPro" id="IPR000717">
    <property type="entry name" value="PCI_dom"/>
</dbReference>
<sequence length="431" mass="47655">MDDYVALARDAIARRDGQALATVVNTSSHPWRGGATCAARAAAVSLGGATSAREHFKVDVETAIGAVRAARERGAAPSGACAEWDDVLGAFVACASCANDASVAEDGYEAHARATREFVKCFKNDEYGAWMTPAIYRIVDDARMRADEADRALRARGEKAAKLADVGSTLMLVYRAVSQTSAPEKKASQLYVVNTLFRIYFKLNTLHLCKNLINAVNLPTFLPFEQFAKSEKVTYNFYVGRLAVFEDAYERADQHLTYAFEKCHAQATKNKRLILQYLIPVRLILGSLPTQKLLSAYDVREFSDIVEAMRRGDARLLNSALDDGEATFIKQGTYLILEKLRMSVYRTLFKKVHAIHGELEPAKANQLALSKFQIALKFCGADVDVDEVECIVANLIFRKFIKGYISHKNRVVVLSKIDPFPSLKTVFANGA</sequence>
<organism evidence="2">
    <name type="scientific">Ostreococcus mediterraneus</name>
    <dbReference type="NCBI Taxonomy" id="1486918"/>
    <lineage>
        <taxon>Eukaryota</taxon>
        <taxon>Viridiplantae</taxon>
        <taxon>Chlorophyta</taxon>
        <taxon>Mamiellophyceae</taxon>
        <taxon>Mamiellales</taxon>
        <taxon>Bathycoccaceae</taxon>
        <taxon>Ostreococcus</taxon>
    </lineage>
</organism>
<dbReference type="Gene3D" id="1.10.10.10">
    <property type="entry name" value="Winged helix-like DNA-binding domain superfamily/Winged helix DNA-binding domain"/>
    <property type="match status" value="1"/>
</dbReference>
<dbReference type="SMART" id="SM00753">
    <property type="entry name" value="PAM"/>
    <property type="match status" value="1"/>
</dbReference>
<feature type="domain" description="PCI" evidence="1">
    <location>
        <begin position="233"/>
        <end position="419"/>
    </location>
</feature>
<dbReference type="FunFam" id="1.10.10.10:FF:000333">
    <property type="entry name" value="enhanced ethylene response protein 5"/>
    <property type="match status" value="1"/>
</dbReference>
<gene>
    <name evidence="2" type="ORF">OMED0929_LOCUS5771</name>
</gene>
<dbReference type="InterPro" id="IPR036388">
    <property type="entry name" value="WH-like_DNA-bd_sf"/>
</dbReference>
<proteinExistence type="predicted"/>
<dbReference type="GO" id="GO:0070390">
    <property type="term" value="C:transcription export complex 2"/>
    <property type="evidence" value="ECO:0007669"/>
    <property type="project" value="TreeGrafter"/>
</dbReference>
<dbReference type="AlphaFoldDB" id="A0A7S0KM99"/>
<dbReference type="GO" id="GO:0006368">
    <property type="term" value="P:transcription elongation by RNA polymerase II"/>
    <property type="evidence" value="ECO:0007669"/>
    <property type="project" value="TreeGrafter"/>
</dbReference>
<dbReference type="GO" id="GO:0000973">
    <property type="term" value="P:post-transcriptional tethering of RNA polymerase II gene DNA at nuclear periphery"/>
    <property type="evidence" value="ECO:0007669"/>
    <property type="project" value="TreeGrafter"/>
</dbReference>
<evidence type="ECO:0000259" key="1">
    <source>
        <dbReference type="PROSITE" id="PS50250"/>
    </source>
</evidence>
<reference evidence="2" key="1">
    <citation type="submission" date="2021-01" db="EMBL/GenBank/DDBJ databases">
        <authorList>
            <person name="Corre E."/>
            <person name="Pelletier E."/>
            <person name="Niang G."/>
            <person name="Scheremetjew M."/>
            <person name="Finn R."/>
            <person name="Kale V."/>
            <person name="Holt S."/>
            <person name="Cochrane G."/>
            <person name="Meng A."/>
            <person name="Brown T."/>
            <person name="Cohen L."/>
        </authorList>
    </citation>
    <scope>NUCLEOTIDE SEQUENCE</scope>
    <source>
        <strain evidence="2">Clade-D-RCC2572</strain>
    </source>
</reference>